<evidence type="ECO:0000313" key="3">
    <source>
        <dbReference type="Proteomes" id="UP000886687"/>
    </source>
</evidence>
<feature type="transmembrane region" description="Helical" evidence="1">
    <location>
        <begin position="5"/>
        <end position="26"/>
    </location>
</feature>
<evidence type="ECO:0000256" key="1">
    <source>
        <dbReference type="SAM" id="Phobius"/>
    </source>
</evidence>
<dbReference type="AlphaFoldDB" id="A0A9E4K5I1"/>
<organism evidence="2 3">
    <name type="scientific">Candidatus Thiodiazotropha lotti</name>
    <dbReference type="NCBI Taxonomy" id="2792787"/>
    <lineage>
        <taxon>Bacteria</taxon>
        <taxon>Pseudomonadati</taxon>
        <taxon>Pseudomonadota</taxon>
        <taxon>Gammaproteobacteria</taxon>
        <taxon>Chromatiales</taxon>
        <taxon>Sedimenticolaceae</taxon>
        <taxon>Candidatus Thiodiazotropha</taxon>
    </lineage>
</organism>
<gene>
    <name evidence="2" type="ORF">JAZ04_11495</name>
</gene>
<dbReference type="EMBL" id="JAEPDI010000006">
    <property type="protein sequence ID" value="MCG7939463.1"/>
    <property type="molecule type" value="Genomic_DNA"/>
</dbReference>
<keyword evidence="1" id="KW-0472">Membrane</keyword>
<keyword evidence="1" id="KW-1133">Transmembrane helix</keyword>
<dbReference type="Proteomes" id="UP000886687">
    <property type="component" value="Unassembled WGS sequence"/>
</dbReference>
<keyword evidence="1" id="KW-0812">Transmembrane</keyword>
<reference evidence="2" key="1">
    <citation type="journal article" date="2021" name="Proc. Natl. Acad. Sci. U.S.A.">
        <title>Global biogeography of chemosynthetic symbionts reveals both localized and globally distributed symbiont groups. .</title>
        <authorList>
            <person name="Osvatic J.T."/>
            <person name="Wilkins L.G.E."/>
            <person name="Leibrecht L."/>
            <person name="Leray M."/>
            <person name="Zauner S."/>
            <person name="Polzin J."/>
            <person name="Camacho Y."/>
            <person name="Gros O."/>
            <person name="van Gils J.A."/>
            <person name="Eisen J.A."/>
            <person name="Petersen J.M."/>
            <person name="Yuen B."/>
        </authorList>
    </citation>
    <scope>NUCLEOTIDE SEQUENCE</scope>
    <source>
        <strain evidence="2">MAGL173</strain>
    </source>
</reference>
<comment type="caution">
    <text evidence="2">The sequence shown here is derived from an EMBL/GenBank/DDBJ whole genome shotgun (WGS) entry which is preliminary data.</text>
</comment>
<name>A0A9E4K5I1_9GAMM</name>
<proteinExistence type="predicted"/>
<protein>
    <submittedName>
        <fullName evidence="2">Uncharacterized protein</fullName>
    </submittedName>
</protein>
<sequence>MIKRIIIISALHFVVFTIALVVGVTIEADVIRNGEENLPISGNIFKVMVKILSQPAQSVILNFISKDSYLFWPIVIVNSMIWGVLISTLLGKKKKGKTGSD</sequence>
<accession>A0A9E4K5I1</accession>
<feature type="transmembrane region" description="Helical" evidence="1">
    <location>
        <begin position="69"/>
        <end position="90"/>
    </location>
</feature>
<evidence type="ECO:0000313" key="2">
    <source>
        <dbReference type="EMBL" id="MCG7939463.1"/>
    </source>
</evidence>